<dbReference type="Proteomes" id="UP000649617">
    <property type="component" value="Unassembled WGS sequence"/>
</dbReference>
<gene>
    <name evidence="3" type="primary">gcy-35</name>
    <name evidence="3" type="ORF">SPIL2461_LOCUS13464</name>
</gene>
<feature type="signal peptide" evidence="2">
    <location>
        <begin position="1"/>
        <end position="18"/>
    </location>
</feature>
<evidence type="ECO:0000313" key="4">
    <source>
        <dbReference type="Proteomes" id="UP000649617"/>
    </source>
</evidence>
<proteinExistence type="predicted"/>
<evidence type="ECO:0000256" key="1">
    <source>
        <dbReference type="SAM" id="MobiDB-lite"/>
    </source>
</evidence>
<accession>A0A812TB68</accession>
<dbReference type="EMBL" id="CAJNIZ010029358">
    <property type="protein sequence ID" value="CAE7515560.1"/>
    <property type="molecule type" value="Genomic_DNA"/>
</dbReference>
<evidence type="ECO:0000313" key="3">
    <source>
        <dbReference type="EMBL" id="CAE7515560.1"/>
    </source>
</evidence>
<evidence type="ECO:0000256" key="2">
    <source>
        <dbReference type="SAM" id="SignalP"/>
    </source>
</evidence>
<dbReference type="AlphaFoldDB" id="A0A812TB68"/>
<organism evidence="3 4">
    <name type="scientific">Symbiodinium pilosum</name>
    <name type="common">Dinoflagellate</name>
    <dbReference type="NCBI Taxonomy" id="2952"/>
    <lineage>
        <taxon>Eukaryota</taxon>
        <taxon>Sar</taxon>
        <taxon>Alveolata</taxon>
        <taxon>Dinophyceae</taxon>
        <taxon>Suessiales</taxon>
        <taxon>Symbiodiniaceae</taxon>
        <taxon>Symbiodinium</taxon>
    </lineage>
</organism>
<feature type="region of interest" description="Disordered" evidence="1">
    <location>
        <begin position="786"/>
        <end position="821"/>
    </location>
</feature>
<reference evidence="3" key="1">
    <citation type="submission" date="2021-02" db="EMBL/GenBank/DDBJ databases">
        <authorList>
            <person name="Dougan E. K."/>
            <person name="Rhodes N."/>
            <person name="Thang M."/>
            <person name="Chan C."/>
        </authorList>
    </citation>
    <scope>NUCLEOTIDE SEQUENCE</scope>
</reference>
<comment type="caution">
    <text evidence="3">The sequence shown here is derived from an EMBL/GenBank/DDBJ whole genome shotgun (WGS) entry which is preliminary data.</text>
</comment>
<name>A0A812TB68_SYMPI</name>
<dbReference type="OrthoDB" id="442463at2759"/>
<sequence>MKLLVAVLLLCSLGEAGAQHAELRKPPKEIREEREEAQQKLVACRLEGRNLEECRKDFGNSTGAAPDAVKERLELEKGTPLVLLGTLENCTNDLNKTELNVTFADCKMQVKNLLERLKNETVQPEELDGEIRKIAAEKAKMIIHLCSAAASTEAAKEACLSSKEALDALAKLSGRPLGSVPEEELRSLFRRGAAEEVSEELRLCMGRAETDEKQKGCFDSDDIREAVGNSLGKGKGEVKDSDVREFLEEGVKKEMWTLLESCPDDAKQRCLMEAKELLATVSGREASAIADDMVDKLLEDEMATELGERMRACMDEAVDDASKESCRTTLSSGVLGITRGGETPSRTDMEEALKEAGRDKAKQVSKDCQGSREECMEKLREEAAKSMGRSKEDLTNMDLSDMEVERLNMDGARDAAKEAARGCAAARKVEASASCTDPTEVYANARKVPITDDVERKRIQQELVKESEKDAMRTCMGESDKPGFERCMDEMTDVEEVAGELFQGMSTERKQNKEKRAKEEAAVEVVGERYQLCMETSTTEQQMKACRDEIRDGASMAGLKEDVEDVVKKYHRNVVATAARACNSTQRKICIDQAKEELKKSGLKERAFGVVRRLAEMKAAAETWAACQENRVELNATCDSMAQAEFEEISGSKDAWTAEVAEKVKELGQAMVEGREIVLRKLRAILLEILTDSLECSDAVKDKIADRAQLTSDGFMPNSSMGSRNVSDKECRIVWGLARYTCKLHTKDLNETETDDLSDVLSTDLGTTDINVRRLGRRLAVVTESFAAQEEEETASPATTSDDATSTTSTTSNSESGNGGDSTTSSASFLASFSASALILLWFL</sequence>
<feature type="chain" id="PRO_5032494491" evidence="2">
    <location>
        <begin position="19"/>
        <end position="844"/>
    </location>
</feature>
<protein>
    <submittedName>
        <fullName evidence="3">Gcy-35 protein</fullName>
    </submittedName>
</protein>
<keyword evidence="2" id="KW-0732">Signal</keyword>
<feature type="compositionally biased region" description="Low complexity" evidence="1">
    <location>
        <begin position="795"/>
        <end position="821"/>
    </location>
</feature>
<keyword evidence="4" id="KW-1185">Reference proteome</keyword>